<dbReference type="Gene3D" id="3.60.40.10">
    <property type="entry name" value="PPM-type phosphatase domain"/>
    <property type="match status" value="1"/>
</dbReference>
<dbReference type="GO" id="GO:0004722">
    <property type="term" value="F:protein serine/threonine phosphatase activity"/>
    <property type="evidence" value="ECO:0007669"/>
    <property type="project" value="InterPro"/>
</dbReference>
<dbReference type="PANTHER" id="PTHR13832:SF792">
    <property type="entry name" value="GM14286P"/>
    <property type="match status" value="1"/>
</dbReference>
<dbReference type="EMBL" id="WHUW01000006">
    <property type="protein sequence ID" value="KAF8444507.1"/>
    <property type="molecule type" value="Genomic_DNA"/>
</dbReference>
<reference evidence="2" key="1">
    <citation type="submission" date="2019-10" db="EMBL/GenBank/DDBJ databases">
        <authorList>
            <consortium name="DOE Joint Genome Institute"/>
            <person name="Kuo A."/>
            <person name="Miyauchi S."/>
            <person name="Kiss E."/>
            <person name="Drula E."/>
            <person name="Kohler A."/>
            <person name="Sanchez-Garcia M."/>
            <person name="Andreopoulos B."/>
            <person name="Barry K.W."/>
            <person name="Bonito G."/>
            <person name="Buee M."/>
            <person name="Carver A."/>
            <person name="Chen C."/>
            <person name="Cichocki N."/>
            <person name="Clum A."/>
            <person name="Culley D."/>
            <person name="Crous P.W."/>
            <person name="Fauchery L."/>
            <person name="Girlanda M."/>
            <person name="Hayes R."/>
            <person name="Keri Z."/>
            <person name="LaButti K."/>
            <person name="Lipzen A."/>
            <person name="Lombard V."/>
            <person name="Magnuson J."/>
            <person name="Maillard F."/>
            <person name="Morin E."/>
            <person name="Murat C."/>
            <person name="Nolan M."/>
            <person name="Ohm R."/>
            <person name="Pangilinan J."/>
            <person name="Pereira M."/>
            <person name="Perotto S."/>
            <person name="Peter M."/>
            <person name="Riley R."/>
            <person name="Sitrit Y."/>
            <person name="Stielow B."/>
            <person name="Szollosi G."/>
            <person name="Zifcakova L."/>
            <person name="Stursova M."/>
            <person name="Spatafora J.W."/>
            <person name="Tedersoo L."/>
            <person name="Vaario L.-M."/>
            <person name="Yamada A."/>
            <person name="Yan M."/>
            <person name="Wang P."/>
            <person name="Xu J."/>
            <person name="Bruns T."/>
            <person name="Baldrian P."/>
            <person name="Vilgalys R."/>
            <person name="Henrissat B."/>
            <person name="Grigoriev I.V."/>
            <person name="Hibbett D."/>
            <person name="Nagy L.G."/>
            <person name="Martin F.M."/>
        </authorList>
    </citation>
    <scope>NUCLEOTIDE SEQUENCE</scope>
    <source>
        <strain evidence="2">BED1</strain>
    </source>
</reference>
<protein>
    <submittedName>
        <fullName evidence="2">Phosphatase 2C-like domain-containing protein</fullName>
    </submittedName>
</protein>
<dbReference type="Pfam" id="PF00481">
    <property type="entry name" value="PP2C"/>
    <property type="match status" value="1"/>
</dbReference>
<organism evidence="2 3">
    <name type="scientific">Boletus edulis BED1</name>
    <dbReference type="NCBI Taxonomy" id="1328754"/>
    <lineage>
        <taxon>Eukaryota</taxon>
        <taxon>Fungi</taxon>
        <taxon>Dikarya</taxon>
        <taxon>Basidiomycota</taxon>
        <taxon>Agaricomycotina</taxon>
        <taxon>Agaricomycetes</taxon>
        <taxon>Agaricomycetidae</taxon>
        <taxon>Boletales</taxon>
        <taxon>Boletineae</taxon>
        <taxon>Boletaceae</taxon>
        <taxon>Boletoideae</taxon>
        <taxon>Boletus</taxon>
    </lineage>
</organism>
<accession>A0AAD4BZM6</accession>
<evidence type="ECO:0000313" key="3">
    <source>
        <dbReference type="Proteomes" id="UP001194468"/>
    </source>
</evidence>
<keyword evidence="3" id="KW-1185">Reference proteome</keyword>
<proteinExistence type="predicted"/>
<reference evidence="2" key="2">
    <citation type="journal article" date="2020" name="Nat. Commun.">
        <title>Large-scale genome sequencing of mycorrhizal fungi provides insights into the early evolution of symbiotic traits.</title>
        <authorList>
            <person name="Miyauchi S."/>
            <person name="Kiss E."/>
            <person name="Kuo A."/>
            <person name="Drula E."/>
            <person name="Kohler A."/>
            <person name="Sanchez-Garcia M."/>
            <person name="Morin E."/>
            <person name="Andreopoulos B."/>
            <person name="Barry K.W."/>
            <person name="Bonito G."/>
            <person name="Buee M."/>
            <person name="Carver A."/>
            <person name="Chen C."/>
            <person name="Cichocki N."/>
            <person name="Clum A."/>
            <person name="Culley D."/>
            <person name="Crous P.W."/>
            <person name="Fauchery L."/>
            <person name="Girlanda M."/>
            <person name="Hayes R.D."/>
            <person name="Keri Z."/>
            <person name="LaButti K."/>
            <person name="Lipzen A."/>
            <person name="Lombard V."/>
            <person name="Magnuson J."/>
            <person name="Maillard F."/>
            <person name="Murat C."/>
            <person name="Nolan M."/>
            <person name="Ohm R.A."/>
            <person name="Pangilinan J."/>
            <person name="Pereira M.F."/>
            <person name="Perotto S."/>
            <person name="Peter M."/>
            <person name="Pfister S."/>
            <person name="Riley R."/>
            <person name="Sitrit Y."/>
            <person name="Stielow J.B."/>
            <person name="Szollosi G."/>
            <person name="Zifcakova L."/>
            <person name="Stursova M."/>
            <person name="Spatafora J.W."/>
            <person name="Tedersoo L."/>
            <person name="Vaario L.M."/>
            <person name="Yamada A."/>
            <person name="Yan M."/>
            <person name="Wang P."/>
            <person name="Xu J."/>
            <person name="Bruns T."/>
            <person name="Baldrian P."/>
            <person name="Vilgalys R."/>
            <person name="Dunand C."/>
            <person name="Henrissat B."/>
            <person name="Grigoriev I.V."/>
            <person name="Hibbett D."/>
            <person name="Nagy L.G."/>
            <person name="Martin F.M."/>
        </authorList>
    </citation>
    <scope>NUCLEOTIDE SEQUENCE</scope>
    <source>
        <strain evidence="2">BED1</strain>
    </source>
</reference>
<dbReference type="SUPFAM" id="SSF81606">
    <property type="entry name" value="PP2C-like"/>
    <property type="match status" value="1"/>
</dbReference>
<dbReference type="InterPro" id="IPR001932">
    <property type="entry name" value="PPM-type_phosphatase-like_dom"/>
</dbReference>
<dbReference type="InterPro" id="IPR015655">
    <property type="entry name" value="PP2C"/>
</dbReference>
<gene>
    <name evidence="2" type="ORF">L210DRAFT_665499</name>
</gene>
<dbReference type="InterPro" id="IPR036457">
    <property type="entry name" value="PPM-type-like_dom_sf"/>
</dbReference>
<comment type="caution">
    <text evidence="2">The sequence shown here is derived from an EMBL/GenBank/DDBJ whole genome shotgun (WGS) entry which is preliminary data.</text>
</comment>
<dbReference type="PROSITE" id="PS51746">
    <property type="entry name" value="PPM_2"/>
    <property type="match status" value="1"/>
</dbReference>
<sequence>MYGVVALSAATSTENLLALEEVKDFCTTDLGRGGKQRWTYHILEENTINSELQRLCDPRSSNSVDSVTFQPCSEYATLNQDRHSIEEWDLHGGIWQFNAVYDGHCGHDTVNFVCKRLPAIIRMSLQGLLSGSAGKTPSSELVSEALTNAITHLDDSIRSDLFDFLPCDSLRRLSPDQLRDHIRRHESEWETISARCTQGTTVIYSLLDPSKRNLWVVNLGDSQAGSGSMVVLGRKSPSGNWSGCVLNALHNGNNPLERQRIMREHAGEHTCVLDNRVIGYLAPTRAIGDTWLKVPSVYARRAFGAFIPDWISPSLVEQYAGRILTPPYVSDVPDVYHFVFDTTVDRQESFLILSSDGFLDLYDNLNLALSESELAERWVHIVGSSLKRRGEQGLHRNLAFDLLRDAIGGDDIDLVSRNLTLEMDDKWIDDVTVLVQRF</sequence>
<feature type="domain" description="PPM-type phosphatase" evidence="1">
    <location>
        <begin position="71"/>
        <end position="438"/>
    </location>
</feature>
<dbReference type="SMART" id="SM00332">
    <property type="entry name" value="PP2Cc"/>
    <property type="match status" value="1"/>
</dbReference>
<name>A0AAD4BZM6_BOLED</name>
<dbReference type="CDD" id="cd00143">
    <property type="entry name" value="PP2Cc"/>
    <property type="match status" value="1"/>
</dbReference>
<evidence type="ECO:0000259" key="1">
    <source>
        <dbReference type="PROSITE" id="PS51746"/>
    </source>
</evidence>
<evidence type="ECO:0000313" key="2">
    <source>
        <dbReference type="EMBL" id="KAF8444507.1"/>
    </source>
</evidence>
<dbReference type="Proteomes" id="UP001194468">
    <property type="component" value="Unassembled WGS sequence"/>
</dbReference>
<dbReference type="AlphaFoldDB" id="A0AAD4BZM6"/>
<dbReference type="PANTHER" id="PTHR13832">
    <property type="entry name" value="PROTEIN PHOSPHATASE 2C"/>
    <property type="match status" value="1"/>
</dbReference>